<dbReference type="Pfam" id="PF22335">
    <property type="entry name" value="Cas10-Cmr2_palm2"/>
    <property type="match status" value="1"/>
</dbReference>
<name>A3IZR6_9CHRO</name>
<reference evidence="5 6" key="1">
    <citation type="submission" date="2007-03" db="EMBL/GenBank/DDBJ databases">
        <authorList>
            <person name="Stal L."/>
            <person name="Ferriera S."/>
            <person name="Johnson J."/>
            <person name="Kravitz S."/>
            <person name="Beeson K."/>
            <person name="Sutton G."/>
            <person name="Rogers Y.-H."/>
            <person name="Friedman R."/>
            <person name="Frazier M."/>
            <person name="Venter J.C."/>
        </authorList>
    </citation>
    <scope>NUCLEOTIDE SEQUENCE [LARGE SCALE GENOMIC DNA]</scope>
    <source>
        <strain evidence="5 6">CCY0110</strain>
    </source>
</reference>
<dbReference type="Proteomes" id="UP000003781">
    <property type="component" value="Unassembled WGS sequence"/>
</dbReference>
<dbReference type="InterPro" id="IPR038242">
    <property type="entry name" value="Cmr2_N"/>
</dbReference>
<feature type="non-terminal residue" evidence="5">
    <location>
        <position position="1"/>
    </location>
</feature>
<dbReference type="GO" id="GO:0051607">
    <property type="term" value="P:defense response to virus"/>
    <property type="evidence" value="ECO:0007669"/>
    <property type="project" value="UniProtKB-KW"/>
</dbReference>
<evidence type="ECO:0000259" key="3">
    <source>
        <dbReference type="Pfam" id="PF12469"/>
    </source>
</evidence>
<feature type="domain" description="Cas10/Cmr2 second palm" evidence="4">
    <location>
        <begin position="527"/>
        <end position="632"/>
    </location>
</feature>
<evidence type="ECO:0000259" key="4">
    <source>
        <dbReference type="Pfam" id="PF22335"/>
    </source>
</evidence>
<dbReference type="NCBIfam" id="TIGR02577">
    <property type="entry name" value="cas_TM1794_Cmr2"/>
    <property type="match status" value="1"/>
</dbReference>
<accession>A3IZR6</accession>
<dbReference type="Pfam" id="PF12469">
    <property type="entry name" value="Cmr2_N"/>
    <property type="match status" value="1"/>
</dbReference>
<dbReference type="GO" id="GO:0000166">
    <property type="term" value="F:nucleotide binding"/>
    <property type="evidence" value="ECO:0007669"/>
    <property type="project" value="UniProtKB-KW"/>
</dbReference>
<dbReference type="EMBL" id="AAXW01000115">
    <property type="protein sequence ID" value="EAZ88034.1"/>
    <property type="molecule type" value="Genomic_DNA"/>
</dbReference>
<keyword evidence="1" id="KW-0547">Nucleotide-binding</keyword>
<gene>
    <name evidence="5" type="ORF">CY0110_30965</name>
</gene>
<evidence type="ECO:0000256" key="2">
    <source>
        <dbReference type="ARBA" id="ARBA00023118"/>
    </source>
</evidence>
<protein>
    <submittedName>
        <fullName evidence="5">Uncharacterized protein</fullName>
    </submittedName>
</protein>
<keyword evidence="2" id="KW-0051">Antiviral defense</keyword>
<proteinExistence type="predicted"/>
<dbReference type="RefSeq" id="WP_008278880.1">
    <property type="nucleotide sequence ID" value="NZ_AAXW01000115.1"/>
</dbReference>
<evidence type="ECO:0000313" key="5">
    <source>
        <dbReference type="EMBL" id="EAZ88034.1"/>
    </source>
</evidence>
<dbReference type="InterPro" id="IPR013407">
    <property type="entry name" value="CRISPR-assoc_prot_Cmr2"/>
</dbReference>
<organism evidence="5 6">
    <name type="scientific">Crocosphaera chwakensis CCY0110</name>
    <dbReference type="NCBI Taxonomy" id="391612"/>
    <lineage>
        <taxon>Bacteria</taxon>
        <taxon>Bacillati</taxon>
        <taxon>Cyanobacteriota</taxon>
        <taxon>Cyanophyceae</taxon>
        <taxon>Oscillatoriophycideae</taxon>
        <taxon>Chroococcales</taxon>
        <taxon>Aphanothecaceae</taxon>
        <taxon>Crocosphaera</taxon>
        <taxon>Crocosphaera chwakensis</taxon>
    </lineage>
</organism>
<evidence type="ECO:0000256" key="1">
    <source>
        <dbReference type="ARBA" id="ARBA00022741"/>
    </source>
</evidence>
<dbReference type="Gene3D" id="3.30.70.270">
    <property type="match status" value="1"/>
</dbReference>
<feature type="domain" description="CRISPR-associated protein Cmr2 N-terminal" evidence="3">
    <location>
        <begin position="68"/>
        <end position="188"/>
    </location>
</feature>
<dbReference type="AlphaFoldDB" id="A3IZR6"/>
<dbReference type="OrthoDB" id="9758700at2"/>
<dbReference type="InterPro" id="IPR024615">
    <property type="entry name" value="CRISPR-assoc_Cmr2_N"/>
</dbReference>
<keyword evidence="6" id="KW-1185">Reference proteome</keyword>
<dbReference type="Gene3D" id="3.30.70.2220">
    <property type="entry name" value="CRISPR-Cas system, Cmr2 subunit, D1 domain, cysteine cluster"/>
    <property type="match status" value="1"/>
</dbReference>
<sequence length="853" mass="97948">CLPEATCQLFDDASLLLMPAETRLPDSSHWSHASLTAAMAGALSGYDLTTEDLTQNGEANKPLSHPYLASFTFSPIQELIKASRKMRDFWAGSWILHYLSAKVSWTLANIYGPDCFIYPNLYQQPLIDHWLLQKYSKFGFNQWIKQPSQRSLLTAGFPNVLVLVLPKDKVETAMQTAKSTLISEWLNISKLVFSELEERYWMKSLSFDHKTWKGWLKSQWQTYWTAVPIGVDKKQEDQEGQLEKIALTSSEIYRENEEIKDSEIIEKDRSWVAIQNQAYGLNENTALFLEKELTFLQKAAKLRQDQQNKYPFNTNIGSWWAAIFDQTRLALTAVKNGRDWQIPTAFSTRSTISGLGSVVHPSDDWIEEGKTKALWKRQAGLFDGIEQLNATETVKRGLHLVLPKLLELEADKIQMSYPDLTAGMAGYLKNGTSEDLEHFEKTSKAVINEYLAEHNKIPDEITDKWGIPWADTNPTIKYHPRLLNAGWLVEDLEKESTAENRLKLQKLVKDYYPSNNPTDCYIIAAGDGDGMSEWLKGGKLKSYGHYTPENLNVEGDIAEAFNEFLTVPKRMGPSTHNALSRALLDFSNQLVPYLTEERYAGRLIYSGGDDVLAYTNLWEWDNWLWDIRQCFRGDKDPLGFNNDGTFNLEKSEFKNEGNYWQWNQENKPNHLAERPLFTMGQNATISFGIVIAHHSVPLAIALENLWEAEEEAKEHYINENNHKTYKDAVQVRVIYGNGNILKATSKFEVFEQWKKLLRINELEASLFEQAATLWTQHPIPIQEAIKPWTVAFCSRRETLNDDIRKSFQTALSKFIEDLWTNTSEEQLNQDVQSWFKLTAFVLRNRKIKLGGKA</sequence>
<dbReference type="InterPro" id="IPR054767">
    <property type="entry name" value="Cas10-Cmr2_palm2"/>
</dbReference>
<comment type="caution">
    <text evidence="5">The sequence shown here is derived from an EMBL/GenBank/DDBJ whole genome shotgun (WGS) entry which is preliminary data.</text>
</comment>
<evidence type="ECO:0000313" key="6">
    <source>
        <dbReference type="Proteomes" id="UP000003781"/>
    </source>
</evidence>
<dbReference type="eggNOG" id="COG1353">
    <property type="taxonomic scope" value="Bacteria"/>
</dbReference>
<dbReference type="InterPro" id="IPR043128">
    <property type="entry name" value="Rev_trsase/Diguanyl_cyclase"/>
</dbReference>